<dbReference type="Gene3D" id="1.20.1250.20">
    <property type="entry name" value="MFS general substrate transporter like domains"/>
    <property type="match status" value="2"/>
</dbReference>
<evidence type="ECO:0000313" key="6">
    <source>
        <dbReference type="Proteomes" id="UP000652219"/>
    </source>
</evidence>
<dbReference type="InterPro" id="IPR011701">
    <property type="entry name" value="MFS"/>
</dbReference>
<reference evidence="5 6" key="1">
    <citation type="journal article" date="2020" name="Phytopathology">
        <title>Genome Sequence Resources of Colletotrichum truncatum, C. plurivorum, C. musicola, and C. sojae: Four Species Pathogenic to Soybean (Glycine max).</title>
        <authorList>
            <person name="Rogerio F."/>
            <person name="Boufleur T.R."/>
            <person name="Ciampi-Guillardi M."/>
            <person name="Sukno S.A."/>
            <person name="Thon M.R."/>
            <person name="Massola Junior N.S."/>
            <person name="Baroncelli R."/>
        </authorList>
    </citation>
    <scope>NUCLEOTIDE SEQUENCE [LARGE SCALE GENOMIC DNA]</scope>
    <source>
        <strain evidence="5 6">LFN0009</strain>
    </source>
</reference>
<comment type="caution">
    <text evidence="5">The sequence shown here is derived from an EMBL/GenBank/DDBJ whole genome shotgun (WGS) entry which is preliminary data.</text>
</comment>
<dbReference type="InterPro" id="IPR050327">
    <property type="entry name" value="Proton-linked_MCT"/>
</dbReference>
<evidence type="ECO:0000256" key="4">
    <source>
        <dbReference type="SAM" id="Phobius"/>
    </source>
</evidence>
<organism evidence="5 6">
    <name type="scientific">Colletotrichum sojae</name>
    <dbReference type="NCBI Taxonomy" id="2175907"/>
    <lineage>
        <taxon>Eukaryota</taxon>
        <taxon>Fungi</taxon>
        <taxon>Dikarya</taxon>
        <taxon>Ascomycota</taxon>
        <taxon>Pezizomycotina</taxon>
        <taxon>Sordariomycetes</taxon>
        <taxon>Hypocreomycetidae</taxon>
        <taxon>Glomerellales</taxon>
        <taxon>Glomerellaceae</taxon>
        <taxon>Colletotrichum</taxon>
        <taxon>Colletotrichum orchidearum species complex</taxon>
    </lineage>
</organism>
<feature type="compositionally biased region" description="Basic and acidic residues" evidence="3">
    <location>
        <begin position="10"/>
        <end position="19"/>
    </location>
</feature>
<protein>
    <submittedName>
        <fullName evidence="5">MFS monocarboxylate</fullName>
    </submittedName>
</protein>
<feature type="compositionally biased region" description="Low complexity" evidence="3">
    <location>
        <begin position="48"/>
        <end position="60"/>
    </location>
</feature>
<feature type="transmembrane region" description="Helical" evidence="4">
    <location>
        <begin position="244"/>
        <end position="264"/>
    </location>
</feature>
<feature type="transmembrane region" description="Helical" evidence="4">
    <location>
        <begin position="446"/>
        <end position="469"/>
    </location>
</feature>
<feature type="compositionally biased region" description="Basic and acidic residues" evidence="3">
    <location>
        <begin position="35"/>
        <end position="47"/>
    </location>
</feature>
<feature type="transmembrane region" description="Helical" evidence="4">
    <location>
        <begin position="379"/>
        <end position="403"/>
    </location>
</feature>
<comment type="subcellular location">
    <subcellularLocation>
        <location evidence="1">Membrane</location>
        <topology evidence="1">Multi-pass membrane protein</topology>
    </subcellularLocation>
</comment>
<feature type="transmembrane region" description="Helical" evidence="4">
    <location>
        <begin position="276"/>
        <end position="296"/>
    </location>
</feature>
<accession>A0A8H6ILS1</accession>
<feature type="transmembrane region" description="Helical" evidence="4">
    <location>
        <begin position="209"/>
        <end position="232"/>
    </location>
</feature>
<keyword evidence="4" id="KW-0812">Transmembrane</keyword>
<feature type="transmembrane region" description="Helical" evidence="4">
    <location>
        <begin position="158"/>
        <end position="177"/>
    </location>
</feature>
<dbReference type="Pfam" id="PF07690">
    <property type="entry name" value="MFS_1"/>
    <property type="match status" value="1"/>
</dbReference>
<feature type="transmembrane region" description="Helical" evidence="4">
    <location>
        <begin position="317"/>
        <end position="341"/>
    </location>
</feature>
<comment type="similarity">
    <text evidence="2">Belongs to the major facilitator superfamily. Monocarboxylate porter (TC 2.A.1.13) family.</text>
</comment>
<evidence type="ECO:0000256" key="2">
    <source>
        <dbReference type="ARBA" id="ARBA00006727"/>
    </source>
</evidence>
<dbReference type="GO" id="GO:0022857">
    <property type="term" value="F:transmembrane transporter activity"/>
    <property type="evidence" value="ECO:0007669"/>
    <property type="project" value="InterPro"/>
</dbReference>
<feature type="region of interest" description="Disordered" evidence="3">
    <location>
        <begin position="1"/>
        <end position="85"/>
    </location>
</feature>
<keyword evidence="4" id="KW-0472">Membrane</keyword>
<gene>
    <name evidence="5" type="ORF">CSOJ01_15751</name>
</gene>
<proteinExistence type="inferred from homology"/>
<dbReference type="PANTHER" id="PTHR11360">
    <property type="entry name" value="MONOCARBOXYLATE TRANSPORTER"/>
    <property type="match status" value="1"/>
</dbReference>
<evidence type="ECO:0000256" key="1">
    <source>
        <dbReference type="ARBA" id="ARBA00004141"/>
    </source>
</evidence>
<dbReference type="InterPro" id="IPR036259">
    <property type="entry name" value="MFS_trans_sf"/>
</dbReference>
<dbReference type="AlphaFoldDB" id="A0A8H6ILS1"/>
<dbReference type="GO" id="GO:0016020">
    <property type="term" value="C:membrane"/>
    <property type="evidence" value="ECO:0007669"/>
    <property type="project" value="UniProtKB-SubCell"/>
</dbReference>
<dbReference type="EMBL" id="WIGN01000748">
    <property type="protein sequence ID" value="KAF6784453.1"/>
    <property type="molecule type" value="Genomic_DNA"/>
</dbReference>
<sequence>MGSPPPPSEPSHDAEKRPTEVTGAPNHDGSDVEENERRAEERGEAEKSSASSSSSPPSSETDGTPDLLPGAAGPNDGGDPETAGVADRTLSRTTTHSSIGPGPPPDGGLKAWLAIDTDIAPPVFGTHLTIMNTWGIVNSFGVFQPYYTTLLSRPPSDVAWIGSFEVFLLFFVGAFTGRLTDAGYFRPLFISGFLLVVFGMFATSFCTQYWQFFLAQGICMGLGNGCLFCPCLSTASTYFDKKKAFALGFVSIGSSTGGMIYPSMVRQLLPKIGFAWTIRAIAFVQMGTLLVTAVVLKPRIKPRKTGSMVEWAAFKELEYTFYAVGSFLNYLGVFFASYYIASYSRDIIGLSYTSSLNLLLLLNGTGVPGRVIPAYFADIFGTVNMFIPMSFASGVMMLCWPAVSSITGLYVWTALYGFSTGAIQSLMPAGLGTLTTDPRKQGTRMGMTFTIISFAVLIGQPIAGAIISATGGRYFGAQVYAGVCLLSGMCFLIAARTARARRSGKWLWIKV</sequence>
<feature type="transmembrane region" description="Helical" evidence="4">
    <location>
        <begin position="409"/>
        <end position="434"/>
    </location>
</feature>
<feature type="transmembrane region" description="Helical" evidence="4">
    <location>
        <begin position="475"/>
        <end position="495"/>
    </location>
</feature>
<evidence type="ECO:0000256" key="3">
    <source>
        <dbReference type="SAM" id="MobiDB-lite"/>
    </source>
</evidence>
<dbReference type="SUPFAM" id="SSF103473">
    <property type="entry name" value="MFS general substrate transporter"/>
    <property type="match status" value="1"/>
</dbReference>
<feature type="transmembrane region" description="Helical" evidence="4">
    <location>
        <begin position="347"/>
        <end position="367"/>
    </location>
</feature>
<evidence type="ECO:0000313" key="5">
    <source>
        <dbReference type="EMBL" id="KAF6784453.1"/>
    </source>
</evidence>
<dbReference type="Proteomes" id="UP000652219">
    <property type="component" value="Unassembled WGS sequence"/>
</dbReference>
<keyword evidence="6" id="KW-1185">Reference proteome</keyword>
<name>A0A8H6ILS1_9PEZI</name>
<dbReference type="PANTHER" id="PTHR11360:SF130">
    <property type="entry name" value="MAJOR FACILITATOR SUPERFAMILY (MFS) PROFILE DOMAIN-CONTAINING PROTEIN-RELATED"/>
    <property type="match status" value="1"/>
</dbReference>
<feature type="transmembrane region" description="Helical" evidence="4">
    <location>
        <begin position="184"/>
        <end position="203"/>
    </location>
</feature>
<keyword evidence="4" id="KW-1133">Transmembrane helix</keyword>